<accession>A0ABD0LKF8</accession>
<evidence type="ECO:0000256" key="7">
    <source>
        <dbReference type="ARBA" id="ARBA00023224"/>
    </source>
</evidence>
<keyword evidence="3 8" id="KW-1133">Transmembrane helix</keyword>
<feature type="transmembrane region" description="Helical" evidence="8">
    <location>
        <begin position="79"/>
        <end position="98"/>
    </location>
</feature>
<dbReference type="CDD" id="cd00637">
    <property type="entry name" value="7tm_classA_rhodopsin-like"/>
    <property type="match status" value="1"/>
</dbReference>
<evidence type="ECO:0000256" key="6">
    <source>
        <dbReference type="ARBA" id="ARBA00023170"/>
    </source>
</evidence>
<dbReference type="GO" id="GO:0016020">
    <property type="term" value="C:membrane"/>
    <property type="evidence" value="ECO:0007669"/>
    <property type="project" value="UniProtKB-SubCell"/>
</dbReference>
<evidence type="ECO:0000256" key="2">
    <source>
        <dbReference type="ARBA" id="ARBA00022692"/>
    </source>
</evidence>
<gene>
    <name evidence="10" type="ORF">BaRGS_00009037</name>
</gene>
<dbReference type="EMBL" id="JACVVK020000042">
    <property type="protein sequence ID" value="KAK7499696.1"/>
    <property type="molecule type" value="Genomic_DNA"/>
</dbReference>
<evidence type="ECO:0000313" key="10">
    <source>
        <dbReference type="EMBL" id="KAK7499696.1"/>
    </source>
</evidence>
<sequence length="370" mass="41551">MSNPGKPTPAVTTTTASSAMNVAASTAPTWRRENTFWNSIYLSIKVAGCLEAIFILATNVFLFAVLLSSPKLRGNMRNHLVLSLVVANLIVGVFSSPFEVDYTVRRDWVHGCYFHVVRSLLTVFVQNFVSMWGVVLLALHYLCRLLQYDGPAFLLRLPTTLRRMAPGVYVALPWLVALLLVVPLLFGGLHHYMWVLWTDTKCPMMLSRWAKYTLNVLTYFLPAVLLIVLFVVILFVYRRRVTHFGANALKKMEMGANLVGEGEAVEGPAVHVVLALLTVIFMGPEHMFYVGRFYTLFPMKHAVILRVSVMLLSESLPLVMALVLLFMLADVRTRVVELYCIIPGLPFKRSPPQSSQTTVAPVAFRDLNDD</sequence>
<dbReference type="SUPFAM" id="SSF81321">
    <property type="entry name" value="Family A G protein-coupled receptor-like"/>
    <property type="match status" value="1"/>
</dbReference>
<evidence type="ECO:0000256" key="8">
    <source>
        <dbReference type="SAM" id="Phobius"/>
    </source>
</evidence>
<keyword evidence="2 8" id="KW-0812">Transmembrane</keyword>
<dbReference type="Proteomes" id="UP001519460">
    <property type="component" value="Unassembled WGS sequence"/>
</dbReference>
<evidence type="ECO:0000259" key="9">
    <source>
        <dbReference type="PROSITE" id="PS50262"/>
    </source>
</evidence>
<keyword evidence="11" id="KW-1185">Reference proteome</keyword>
<dbReference type="InterPro" id="IPR000276">
    <property type="entry name" value="GPCR_Rhodpsn"/>
</dbReference>
<feature type="transmembrane region" description="Helical" evidence="8">
    <location>
        <begin position="258"/>
        <end position="283"/>
    </location>
</feature>
<feature type="domain" description="G-protein coupled receptors family 1 profile" evidence="9">
    <location>
        <begin position="58"/>
        <end position="282"/>
    </location>
</feature>
<keyword evidence="7" id="KW-0807">Transducer</keyword>
<protein>
    <recommendedName>
        <fullName evidence="9">G-protein coupled receptors family 1 profile domain-containing protein</fullName>
    </recommendedName>
</protein>
<name>A0ABD0LKF8_9CAEN</name>
<evidence type="ECO:0000256" key="3">
    <source>
        <dbReference type="ARBA" id="ARBA00022989"/>
    </source>
</evidence>
<comment type="caution">
    <text evidence="10">The sequence shown here is derived from an EMBL/GenBank/DDBJ whole genome shotgun (WGS) entry which is preliminary data.</text>
</comment>
<evidence type="ECO:0000256" key="5">
    <source>
        <dbReference type="ARBA" id="ARBA00023136"/>
    </source>
</evidence>
<keyword evidence="5 8" id="KW-0472">Membrane</keyword>
<dbReference type="GO" id="GO:0004930">
    <property type="term" value="F:G protein-coupled receptor activity"/>
    <property type="evidence" value="ECO:0007669"/>
    <property type="project" value="UniProtKB-KW"/>
</dbReference>
<dbReference type="PANTHER" id="PTHR24238">
    <property type="entry name" value="G-PROTEIN COUPLED RECEPTOR"/>
    <property type="match status" value="1"/>
</dbReference>
<reference evidence="10 11" key="1">
    <citation type="journal article" date="2023" name="Sci. Data">
        <title>Genome assembly of the Korean intertidal mud-creeper Batillaria attramentaria.</title>
        <authorList>
            <person name="Patra A.K."/>
            <person name="Ho P.T."/>
            <person name="Jun S."/>
            <person name="Lee S.J."/>
            <person name="Kim Y."/>
            <person name="Won Y.J."/>
        </authorList>
    </citation>
    <scope>NUCLEOTIDE SEQUENCE [LARGE SCALE GENOMIC DNA]</scope>
    <source>
        <strain evidence="10">Wonlab-2016</strain>
    </source>
</reference>
<keyword evidence="4" id="KW-0297">G-protein coupled receptor</keyword>
<feature type="transmembrane region" description="Helical" evidence="8">
    <location>
        <begin position="303"/>
        <end position="329"/>
    </location>
</feature>
<feature type="transmembrane region" description="Helical" evidence="8">
    <location>
        <begin position="212"/>
        <end position="237"/>
    </location>
</feature>
<proteinExistence type="predicted"/>
<feature type="transmembrane region" description="Helical" evidence="8">
    <location>
        <begin position="167"/>
        <end position="192"/>
    </location>
</feature>
<evidence type="ECO:0000256" key="1">
    <source>
        <dbReference type="ARBA" id="ARBA00004141"/>
    </source>
</evidence>
<dbReference type="PROSITE" id="PS50262">
    <property type="entry name" value="G_PROTEIN_RECEP_F1_2"/>
    <property type="match status" value="1"/>
</dbReference>
<dbReference type="InterPro" id="IPR017452">
    <property type="entry name" value="GPCR_Rhodpsn_7TM"/>
</dbReference>
<evidence type="ECO:0000313" key="11">
    <source>
        <dbReference type="Proteomes" id="UP001519460"/>
    </source>
</evidence>
<dbReference type="PRINTS" id="PR00237">
    <property type="entry name" value="GPCRRHODOPSN"/>
</dbReference>
<organism evidence="10 11">
    <name type="scientific">Batillaria attramentaria</name>
    <dbReference type="NCBI Taxonomy" id="370345"/>
    <lineage>
        <taxon>Eukaryota</taxon>
        <taxon>Metazoa</taxon>
        <taxon>Spiralia</taxon>
        <taxon>Lophotrochozoa</taxon>
        <taxon>Mollusca</taxon>
        <taxon>Gastropoda</taxon>
        <taxon>Caenogastropoda</taxon>
        <taxon>Sorbeoconcha</taxon>
        <taxon>Cerithioidea</taxon>
        <taxon>Batillariidae</taxon>
        <taxon>Batillaria</taxon>
    </lineage>
</organism>
<evidence type="ECO:0000256" key="4">
    <source>
        <dbReference type="ARBA" id="ARBA00023040"/>
    </source>
</evidence>
<comment type="subcellular location">
    <subcellularLocation>
        <location evidence="1">Membrane</location>
        <topology evidence="1">Multi-pass membrane protein</topology>
    </subcellularLocation>
</comment>
<keyword evidence="6" id="KW-0675">Receptor</keyword>
<dbReference type="Gene3D" id="1.20.1070.10">
    <property type="entry name" value="Rhodopsin 7-helix transmembrane proteins"/>
    <property type="match status" value="1"/>
</dbReference>
<feature type="transmembrane region" description="Helical" evidence="8">
    <location>
        <begin position="40"/>
        <end position="67"/>
    </location>
</feature>
<dbReference type="AlphaFoldDB" id="A0ABD0LKF8"/>
<feature type="transmembrane region" description="Helical" evidence="8">
    <location>
        <begin position="124"/>
        <end position="146"/>
    </location>
</feature>